<dbReference type="SUPFAM" id="SSF52172">
    <property type="entry name" value="CheY-like"/>
    <property type="match status" value="2"/>
</dbReference>
<dbReference type="AlphaFoldDB" id="A0A6C0P3X6"/>
<evidence type="ECO:0000256" key="9">
    <source>
        <dbReference type="ARBA" id="ARBA00023012"/>
    </source>
</evidence>
<dbReference type="RefSeq" id="WP_162640180.1">
    <property type="nucleotide sequence ID" value="NZ_CP048286.1"/>
</dbReference>
<dbReference type="PROSITE" id="PS50110">
    <property type="entry name" value="RESPONSE_REGULATORY"/>
    <property type="match status" value="2"/>
</dbReference>
<dbReference type="InterPro" id="IPR005467">
    <property type="entry name" value="His_kinase_dom"/>
</dbReference>
<evidence type="ECO:0000256" key="14">
    <source>
        <dbReference type="SAM" id="Coils"/>
    </source>
</evidence>
<dbReference type="GO" id="GO:0000155">
    <property type="term" value="F:phosphorelay sensor kinase activity"/>
    <property type="evidence" value="ECO:0007669"/>
    <property type="project" value="InterPro"/>
</dbReference>
<evidence type="ECO:0000256" key="1">
    <source>
        <dbReference type="ARBA" id="ARBA00000085"/>
    </source>
</evidence>
<name>A0A6C0P3X6_9BACL</name>
<dbReference type="CDD" id="cd00130">
    <property type="entry name" value="PAS"/>
    <property type="match status" value="1"/>
</dbReference>
<gene>
    <name evidence="19" type="ORF">GZH47_11310</name>
</gene>
<dbReference type="CDD" id="cd00082">
    <property type="entry name" value="HisKA"/>
    <property type="match status" value="1"/>
</dbReference>
<dbReference type="SMART" id="SM00091">
    <property type="entry name" value="PAS"/>
    <property type="match status" value="1"/>
</dbReference>
<evidence type="ECO:0000256" key="6">
    <source>
        <dbReference type="ARBA" id="ARBA00022741"/>
    </source>
</evidence>
<evidence type="ECO:0000259" key="17">
    <source>
        <dbReference type="PROSITE" id="PS50110"/>
    </source>
</evidence>
<evidence type="ECO:0000256" key="3">
    <source>
        <dbReference type="ARBA" id="ARBA00012438"/>
    </source>
</evidence>
<dbReference type="FunFam" id="3.30.565.10:FF:000010">
    <property type="entry name" value="Sensor histidine kinase RcsC"/>
    <property type="match status" value="1"/>
</dbReference>
<sequence length="774" mass="85034">MIAYSGPVNILLVDDHPDNLLVLEAVLGDLNCNLVKCLSGAEALRCLLRDEFAVILLDVQMPEMDGFETARLIKSRKKTQETPIIFISATSKEAEHFFTGYEAGAIDYMLKPFMPQILKAKIEGFVRLYVGNKTLQLQAELLQQQKSELERGNRELMLTAYQLTKTQALTRAIQETSMDTMMTFDEDGIILTVNPALMAMFGYREDEVLGQPVEMLVPCFAGGAFKTGGAGSQVHNDAARNGLHSGPGQIMSVSHDAAPGPGEWFDTTPRADHASAVPDHGNRERLVGGGSLTGDRRQLNPVRKDGSRFPSEIQIGVATIDDERIYACTVVDMTERKRFERELMAAKETAEIAARAKTNFLTMVSHEIRTPMNGVLGMTGLLLDTELDESQREFAEIIRKSGEALLSVINDILDYAKIESGKLELEHLPFKLPHLIEETFDLFTAKSKQSRLALTYEADPALPELLEGDEIKLRQVLVNLIGNAFKFTAHGSIAVTTKLLAAQEEAVRIEFAVTDTGVGIPGDKLPLLFQPFSQVDTSLTRQYEGTGLGLAICKNLVEMMGGTIAVESDQGIGTTFRFTVQLRTWQAARHEPAPEGSFASLAADDFELWQEAERDGDRRLAADGRLAADKEMAADRGMGGDRAAAVLVADDNVINQKLTLTLLNKLGVAADVASNGSDAVELAYRRNYDLILMDMRMPIMDGLEATRRLLASAPPGRAPVVVAMTANVMPTDRERCLEAGMTDFLVKPIQFEMMKQVLRRHGIEPEQKESSVGQ</sequence>
<dbReference type="FunFam" id="1.10.287.130:FF:000002">
    <property type="entry name" value="Two-component osmosensing histidine kinase"/>
    <property type="match status" value="1"/>
</dbReference>
<dbReference type="Pfam" id="PF00072">
    <property type="entry name" value="Response_reg"/>
    <property type="match status" value="2"/>
</dbReference>
<dbReference type="InterPro" id="IPR001789">
    <property type="entry name" value="Sig_transdc_resp-reg_receiver"/>
</dbReference>
<keyword evidence="4 13" id="KW-0597">Phosphoprotein</keyword>
<keyword evidence="9" id="KW-0902">Two-component regulatory system</keyword>
<dbReference type="InterPro" id="IPR011006">
    <property type="entry name" value="CheY-like_superfamily"/>
</dbReference>
<dbReference type="EMBL" id="CP048286">
    <property type="protein sequence ID" value="QHW31372.1"/>
    <property type="molecule type" value="Genomic_DNA"/>
</dbReference>
<feature type="domain" description="Response regulatory" evidence="17">
    <location>
        <begin position="645"/>
        <end position="762"/>
    </location>
</feature>
<dbReference type="SUPFAM" id="SSF55785">
    <property type="entry name" value="PYP-like sensor domain (PAS domain)"/>
    <property type="match status" value="1"/>
</dbReference>
<dbReference type="KEGG" id="prz:GZH47_11310"/>
<evidence type="ECO:0000256" key="7">
    <source>
        <dbReference type="ARBA" id="ARBA00022777"/>
    </source>
</evidence>
<protein>
    <recommendedName>
        <fullName evidence="12">Circadian input-output histidine kinase CikA</fullName>
        <ecNumber evidence="3">2.7.13.3</ecNumber>
    </recommendedName>
    <alternativeName>
        <fullName evidence="11">Sensory/regulatory protein RpfC</fullName>
    </alternativeName>
</protein>
<comment type="subunit">
    <text evidence="10">At low DSF concentrations, interacts with RpfF.</text>
</comment>
<evidence type="ECO:0000259" key="18">
    <source>
        <dbReference type="PROSITE" id="PS50112"/>
    </source>
</evidence>
<dbReference type="CDD" id="cd16922">
    <property type="entry name" value="HATPase_EvgS-ArcB-TorS-like"/>
    <property type="match status" value="1"/>
</dbReference>
<evidence type="ECO:0000256" key="8">
    <source>
        <dbReference type="ARBA" id="ARBA00022840"/>
    </source>
</evidence>
<keyword evidence="20" id="KW-1185">Reference proteome</keyword>
<dbReference type="Gene3D" id="3.40.50.2300">
    <property type="match status" value="2"/>
</dbReference>
<keyword evidence="7" id="KW-0418">Kinase</keyword>
<dbReference type="PANTHER" id="PTHR45339:SF1">
    <property type="entry name" value="HYBRID SIGNAL TRANSDUCTION HISTIDINE KINASE J"/>
    <property type="match status" value="1"/>
</dbReference>
<proteinExistence type="inferred from homology"/>
<evidence type="ECO:0000313" key="20">
    <source>
        <dbReference type="Proteomes" id="UP000479114"/>
    </source>
</evidence>
<dbReference type="Proteomes" id="UP000479114">
    <property type="component" value="Chromosome"/>
</dbReference>
<dbReference type="PROSITE" id="PS50112">
    <property type="entry name" value="PAS"/>
    <property type="match status" value="1"/>
</dbReference>
<feature type="domain" description="Histidine kinase" evidence="16">
    <location>
        <begin position="363"/>
        <end position="584"/>
    </location>
</feature>
<evidence type="ECO:0000256" key="12">
    <source>
        <dbReference type="ARBA" id="ARBA00074306"/>
    </source>
</evidence>
<dbReference type="GO" id="GO:0005524">
    <property type="term" value="F:ATP binding"/>
    <property type="evidence" value="ECO:0007669"/>
    <property type="project" value="UniProtKB-KW"/>
</dbReference>
<dbReference type="NCBIfam" id="TIGR00229">
    <property type="entry name" value="sensory_box"/>
    <property type="match status" value="1"/>
</dbReference>
<evidence type="ECO:0000313" key="19">
    <source>
        <dbReference type="EMBL" id="QHW31372.1"/>
    </source>
</evidence>
<dbReference type="Gene3D" id="3.30.565.10">
    <property type="entry name" value="Histidine kinase-like ATPase, C-terminal domain"/>
    <property type="match status" value="1"/>
</dbReference>
<dbReference type="EC" id="2.7.13.3" evidence="3"/>
<evidence type="ECO:0000256" key="2">
    <source>
        <dbReference type="ARBA" id="ARBA00006402"/>
    </source>
</evidence>
<dbReference type="InterPro" id="IPR035965">
    <property type="entry name" value="PAS-like_dom_sf"/>
</dbReference>
<evidence type="ECO:0000256" key="11">
    <source>
        <dbReference type="ARBA" id="ARBA00068150"/>
    </source>
</evidence>
<accession>A0A6C0P3X6</accession>
<keyword evidence="5" id="KW-0808">Transferase</keyword>
<dbReference type="InterPro" id="IPR036890">
    <property type="entry name" value="HATPase_C_sf"/>
</dbReference>
<organism evidence="19 20">
    <name type="scientific">Paenibacillus rhizovicinus</name>
    <dbReference type="NCBI Taxonomy" id="2704463"/>
    <lineage>
        <taxon>Bacteria</taxon>
        <taxon>Bacillati</taxon>
        <taxon>Bacillota</taxon>
        <taxon>Bacilli</taxon>
        <taxon>Bacillales</taxon>
        <taxon>Paenibacillaceae</taxon>
        <taxon>Paenibacillus</taxon>
    </lineage>
</organism>
<dbReference type="PROSITE" id="PS50109">
    <property type="entry name" value="HIS_KIN"/>
    <property type="match status" value="1"/>
</dbReference>
<dbReference type="Gene3D" id="3.30.450.20">
    <property type="entry name" value="PAS domain"/>
    <property type="match status" value="1"/>
</dbReference>
<evidence type="ECO:0000256" key="10">
    <source>
        <dbReference type="ARBA" id="ARBA00064003"/>
    </source>
</evidence>
<dbReference type="PRINTS" id="PR00344">
    <property type="entry name" value="BCTRLSENSOR"/>
</dbReference>
<evidence type="ECO:0000256" key="4">
    <source>
        <dbReference type="ARBA" id="ARBA00022553"/>
    </source>
</evidence>
<dbReference type="InterPro" id="IPR003661">
    <property type="entry name" value="HisK_dim/P_dom"/>
</dbReference>
<evidence type="ECO:0000256" key="13">
    <source>
        <dbReference type="PROSITE-ProRule" id="PRU00169"/>
    </source>
</evidence>
<dbReference type="InterPro" id="IPR003594">
    <property type="entry name" value="HATPase_dom"/>
</dbReference>
<comment type="catalytic activity">
    <reaction evidence="1">
        <text>ATP + protein L-histidine = ADP + protein N-phospho-L-histidine.</text>
        <dbReference type="EC" id="2.7.13.3"/>
    </reaction>
</comment>
<feature type="domain" description="Response regulatory" evidence="17">
    <location>
        <begin position="9"/>
        <end position="126"/>
    </location>
</feature>
<dbReference type="SMART" id="SM00388">
    <property type="entry name" value="HisKA"/>
    <property type="match status" value="1"/>
</dbReference>
<dbReference type="Pfam" id="PF00512">
    <property type="entry name" value="HisKA"/>
    <property type="match status" value="1"/>
</dbReference>
<reference evidence="19 20" key="1">
    <citation type="submission" date="2020-02" db="EMBL/GenBank/DDBJ databases">
        <title>Paenibacillus sp. nov., isolated from rhizosphere soil of tomato.</title>
        <authorList>
            <person name="Weon H.-Y."/>
            <person name="Lee S.A."/>
        </authorList>
    </citation>
    <scope>NUCLEOTIDE SEQUENCE [LARGE SCALE GENOMIC DNA]</scope>
    <source>
        <strain evidence="19 20">14171R-81</strain>
    </source>
</reference>
<feature type="coiled-coil region" evidence="14">
    <location>
        <begin position="132"/>
        <end position="159"/>
    </location>
</feature>
<feature type="domain" description="PAS" evidence="18">
    <location>
        <begin position="166"/>
        <end position="218"/>
    </location>
</feature>
<dbReference type="SUPFAM" id="SSF55874">
    <property type="entry name" value="ATPase domain of HSP90 chaperone/DNA topoisomerase II/histidine kinase"/>
    <property type="match status" value="1"/>
</dbReference>
<keyword evidence="14" id="KW-0175">Coiled coil</keyword>
<feature type="modified residue" description="4-aspartylphosphate" evidence="13">
    <location>
        <position position="58"/>
    </location>
</feature>
<keyword evidence="6" id="KW-0547">Nucleotide-binding</keyword>
<dbReference type="PANTHER" id="PTHR45339">
    <property type="entry name" value="HYBRID SIGNAL TRANSDUCTION HISTIDINE KINASE J"/>
    <property type="match status" value="1"/>
</dbReference>
<dbReference type="InterPro" id="IPR036097">
    <property type="entry name" value="HisK_dim/P_sf"/>
</dbReference>
<dbReference type="InterPro" id="IPR004358">
    <property type="entry name" value="Sig_transdc_His_kin-like_C"/>
</dbReference>
<keyword evidence="8" id="KW-0067">ATP-binding</keyword>
<dbReference type="GO" id="GO:0006355">
    <property type="term" value="P:regulation of DNA-templated transcription"/>
    <property type="evidence" value="ECO:0007669"/>
    <property type="project" value="InterPro"/>
</dbReference>
<evidence type="ECO:0000256" key="5">
    <source>
        <dbReference type="ARBA" id="ARBA00022679"/>
    </source>
</evidence>
<evidence type="ECO:0000256" key="15">
    <source>
        <dbReference type="SAM" id="MobiDB-lite"/>
    </source>
</evidence>
<dbReference type="Pfam" id="PF13426">
    <property type="entry name" value="PAS_9"/>
    <property type="match status" value="1"/>
</dbReference>
<evidence type="ECO:0000259" key="16">
    <source>
        <dbReference type="PROSITE" id="PS50109"/>
    </source>
</evidence>
<dbReference type="CDD" id="cd17546">
    <property type="entry name" value="REC_hyHK_CKI1_RcsC-like"/>
    <property type="match status" value="1"/>
</dbReference>
<dbReference type="Pfam" id="PF02518">
    <property type="entry name" value="HATPase_c"/>
    <property type="match status" value="1"/>
</dbReference>
<dbReference type="SMART" id="SM00387">
    <property type="entry name" value="HATPase_c"/>
    <property type="match status" value="1"/>
</dbReference>
<feature type="modified residue" description="4-aspartylphosphate" evidence="13">
    <location>
        <position position="694"/>
    </location>
</feature>
<feature type="region of interest" description="Disordered" evidence="15">
    <location>
        <begin position="274"/>
        <end position="296"/>
    </location>
</feature>
<comment type="similarity">
    <text evidence="2">In the N-terminal section; belongs to the phytochrome family.</text>
</comment>
<dbReference type="SUPFAM" id="SSF47384">
    <property type="entry name" value="Homodimeric domain of signal transducing histidine kinase"/>
    <property type="match status" value="1"/>
</dbReference>
<dbReference type="Gene3D" id="1.10.287.130">
    <property type="match status" value="1"/>
</dbReference>
<dbReference type="SMART" id="SM00448">
    <property type="entry name" value="REC"/>
    <property type="match status" value="2"/>
</dbReference>
<dbReference type="InterPro" id="IPR000014">
    <property type="entry name" value="PAS"/>
</dbReference>